<dbReference type="AlphaFoldDB" id="A0A1I0HFW4"/>
<dbReference type="Pfam" id="PF00395">
    <property type="entry name" value="SLH"/>
    <property type="match status" value="3"/>
</dbReference>
<keyword evidence="2" id="KW-0732">Signal</keyword>
<keyword evidence="1" id="KW-0677">Repeat</keyword>
<dbReference type="EMBL" id="FOHU01000044">
    <property type="protein sequence ID" value="SET82683.1"/>
    <property type="molecule type" value="Genomic_DNA"/>
</dbReference>
<dbReference type="PANTHER" id="PTHR43308">
    <property type="entry name" value="OUTER MEMBRANE PROTEIN ALPHA-RELATED"/>
    <property type="match status" value="1"/>
</dbReference>
<dbReference type="Proteomes" id="UP000199568">
    <property type="component" value="Unassembled WGS sequence"/>
</dbReference>
<sequence>MKKKVALLLTICMVLSSLGLTFGANASDIENHWAKGTIKTWISNDFISGYPDRSFRPNNPITRAEFMVLVNKAFGFTERGEISYKDVSEGEWYYSTVARAVAAGYMGGYTDGSMKPNHPISRQEVTVVLSKITNTPENPSAIDSFTDASAIANWAKGYVGAAAAKGYMGGYPDESFKPTNNITRAEAVVTLNKALTAEVGKEEQEPAEIVYDEAGTYGPQTGRITITKDVIIKADGVTLQNKVIEGSLTIAEEVGDGEVYLNNVTVKGETFIRGGGKD</sequence>
<evidence type="ECO:0000313" key="5">
    <source>
        <dbReference type="Proteomes" id="UP000199568"/>
    </source>
</evidence>
<feature type="domain" description="SLH" evidence="3">
    <location>
        <begin position="21"/>
        <end position="84"/>
    </location>
</feature>
<feature type="domain" description="SLH" evidence="3">
    <location>
        <begin position="85"/>
        <end position="141"/>
    </location>
</feature>
<gene>
    <name evidence="4" type="ORF">SAMN05660297_03628</name>
</gene>
<proteinExistence type="predicted"/>
<protein>
    <submittedName>
        <fullName evidence="4">S-layer homology domain-containing protein</fullName>
    </submittedName>
</protein>
<evidence type="ECO:0000256" key="1">
    <source>
        <dbReference type="ARBA" id="ARBA00022737"/>
    </source>
</evidence>
<feature type="chain" id="PRO_5011588677" evidence="2">
    <location>
        <begin position="27"/>
        <end position="278"/>
    </location>
</feature>
<dbReference type="InterPro" id="IPR051465">
    <property type="entry name" value="Cell_Envelope_Struct_Comp"/>
</dbReference>
<dbReference type="RefSeq" id="WP_139176506.1">
    <property type="nucleotide sequence ID" value="NZ_FOHU01000044.1"/>
</dbReference>
<dbReference type="InterPro" id="IPR001119">
    <property type="entry name" value="SLH_dom"/>
</dbReference>
<feature type="domain" description="SLH" evidence="3">
    <location>
        <begin position="142"/>
        <end position="205"/>
    </location>
</feature>
<organism evidence="4 5">
    <name type="scientific">Natronincola peptidivorans</name>
    <dbReference type="NCBI Taxonomy" id="426128"/>
    <lineage>
        <taxon>Bacteria</taxon>
        <taxon>Bacillati</taxon>
        <taxon>Bacillota</taxon>
        <taxon>Clostridia</taxon>
        <taxon>Peptostreptococcales</taxon>
        <taxon>Natronincolaceae</taxon>
        <taxon>Natronincola</taxon>
    </lineage>
</organism>
<dbReference type="PROSITE" id="PS51272">
    <property type="entry name" value="SLH"/>
    <property type="match status" value="3"/>
</dbReference>
<accession>A0A1I0HFW4</accession>
<dbReference type="STRING" id="426128.SAMN05660297_03628"/>
<dbReference type="PANTHER" id="PTHR43308:SF5">
    <property type="entry name" value="S-LAYER PROTEIN _ PEPTIDOGLYCAN ENDO-BETA-N-ACETYLGLUCOSAMINIDASE"/>
    <property type="match status" value="1"/>
</dbReference>
<dbReference type="OrthoDB" id="174569at2"/>
<name>A0A1I0HFW4_9FIRM</name>
<evidence type="ECO:0000259" key="3">
    <source>
        <dbReference type="PROSITE" id="PS51272"/>
    </source>
</evidence>
<evidence type="ECO:0000313" key="4">
    <source>
        <dbReference type="EMBL" id="SET82683.1"/>
    </source>
</evidence>
<keyword evidence="5" id="KW-1185">Reference proteome</keyword>
<evidence type="ECO:0000256" key="2">
    <source>
        <dbReference type="SAM" id="SignalP"/>
    </source>
</evidence>
<feature type="signal peptide" evidence="2">
    <location>
        <begin position="1"/>
        <end position="26"/>
    </location>
</feature>
<reference evidence="4 5" key="1">
    <citation type="submission" date="2016-10" db="EMBL/GenBank/DDBJ databases">
        <authorList>
            <person name="de Groot N.N."/>
        </authorList>
    </citation>
    <scope>NUCLEOTIDE SEQUENCE [LARGE SCALE GENOMIC DNA]</scope>
    <source>
        <strain evidence="4 5">DSM 18979</strain>
    </source>
</reference>
<feature type="non-terminal residue" evidence="4">
    <location>
        <position position="278"/>
    </location>
</feature>